<reference evidence="9 10" key="1">
    <citation type="journal article" date="2014" name="Nat. Commun.">
        <title>Klebsormidium flaccidum genome reveals primary factors for plant terrestrial adaptation.</title>
        <authorList>
            <person name="Hori K."/>
            <person name="Maruyama F."/>
            <person name="Fujisawa T."/>
            <person name="Togashi T."/>
            <person name="Yamamoto N."/>
            <person name="Seo M."/>
            <person name="Sato S."/>
            <person name="Yamada T."/>
            <person name="Mori H."/>
            <person name="Tajima N."/>
            <person name="Moriyama T."/>
            <person name="Ikeuchi M."/>
            <person name="Watanabe M."/>
            <person name="Wada H."/>
            <person name="Kobayashi K."/>
            <person name="Saito M."/>
            <person name="Masuda T."/>
            <person name="Sasaki-Sekimoto Y."/>
            <person name="Mashiguchi K."/>
            <person name="Awai K."/>
            <person name="Shimojima M."/>
            <person name="Masuda S."/>
            <person name="Iwai M."/>
            <person name="Nobusawa T."/>
            <person name="Narise T."/>
            <person name="Kondo S."/>
            <person name="Saito H."/>
            <person name="Sato R."/>
            <person name="Murakawa M."/>
            <person name="Ihara Y."/>
            <person name="Oshima-Yamada Y."/>
            <person name="Ohtaka K."/>
            <person name="Satoh M."/>
            <person name="Sonobe K."/>
            <person name="Ishii M."/>
            <person name="Ohtani R."/>
            <person name="Kanamori-Sato M."/>
            <person name="Honoki R."/>
            <person name="Miyazaki D."/>
            <person name="Mochizuki H."/>
            <person name="Umetsu J."/>
            <person name="Higashi K."/>
            <person name="Shibata D."/>
            <person name="Kamiya Y."/>
            <person name="Sato N."/>
            <person name="Nakamura Y."/>
            <person name="Tabata S."/>
            <person name="Ida S."/>
            <person name="Kurokawa K."/>
            <person name="Ohta H."/>
        </authorList>
    </citation>
    <scope>NUCLEOTIDE SEQUENCE [LARGE SCALE GENOMIC DNA]</scope>
    <source>
        <strain evidence="9 10">NIES-2285</strain>
    </source>
</reference>
<evidence type="ECO:0000256" key="7">
    <source>
        <dbReference type="RuleBase" id="RU361193"/>
    </source>
</evidence>
<organism evidence="9 10">
    <name type="scientific">Klebsormidium nitens</name>
    <name type="common">Green alga</name>
    <name type="synonym">Ulothrix nitens</name>
    <dbReference type="NCBI Taxonomy" id="105231"/>
    <lineage>
        <taxon>Eukaryota</taxon>
        <taxon>Viridiplantae</taxon>
        <taxon>Streptophyta</taxon>
        <taxon>Klebsormidiophyceae</taxon>
        <taxon>Klebsormidiales</taxon>
        <taxon>Klebsormidiaceae</taxon>
        <taxon>Klebsormidium</taxon>
    </lineage>
</organism>
<evidence type="ECO:0000256" key="6">
    <source>
        <dbReference type="PIRSR" id="PIRSR601382-2"/>
    </source>
</evidence>
<evidence type="ECO:0000256" key="4">
    <source>
        <dbReference type="ARBA" id="ARBA00023180"/>
    </source>
</evidence>
<evidence type="ECO:0000256" key="2">
    <source>
        <dbReference type="ARBA" id="ARBA00007658"/>
    </source>
</evidence>
<keyword evidence="3" id="KW-0256">Endoplasmic reticulum</keyword>
<dbReference type="EC" id="3.2.1.-" evidence="7"/>
<feature type="active site" evidence="5">
    <location>
        <position position="265"/>
    </location>
</feature>
<keyword evidence="10" id="KW-1185">Reference proteome</keyword>
<feature type="signal peptide" evidence="8">
    <location>
        <begin position="1"/>
        <end position="19"/>
    </location>
</feature>
<dbReference type="Gene3D" id="1.50.10.10">
    <property type="match status" value="1"/>
</dbReference>
<keyword evidence="6" id="KW-0479">Metal-binding</keyword>
<protein>
    <recommendedName>
        <fullName evidence="7">alpha-1,2-Mannosidase</fullName>
        <ecNumber evidence="7">3.2.1.-</ecNumber>
    </recommendedName>
</protein>
<feature type="active site" description="Proton donor" evidence="5">
    <location>
        <position position="358"/>
    </location>
</feature>
<evidence type="ECO:0000256" key="5">
    <source>
        <dbReference type="PIRSR" id="PIRSR601382-1"/>
    </source>
</evidence>
<dbReference type="GO" id="GO:1904380">
    <property type="term" value="P:endoplasmic reticulum mannose trimming"/>
    <property type="evidence" value="ECO:0007669"/>
    <property type="project" value="InterPro"/>
</dbReference>
<dbReference type="GO" id="GO:0016020">
    <property type="term" value="C:membrane"/>
    <property type="evidence" value="ECO:0007669"/>
    <property type="project" value="InterPro"/>
</dbReference>
<dbReference type="EMBL" id="DF237160">
    <property type="protein sequence ID" value="GAQ84904.1"/>
    <property type="molecule type" value="Genomic_DNA"/>
</dbReference>
<dbReference type="GO" id="GO:0004571">
    <property type="term" value="F:mannosyl-oligosaccharide 1,2-alpha-mannosidase activity"/>
    <property type="evidence" value="ECO:0007669"/>
    <property type="project" value="InterPro"/>
</dbReference>
<dbReference type="Pfam" id="PF01532">
    <property type="entry name" value="Glyco_hydro_47"/>
    <property type="match status" value="1"/>
</dbReference>
<dbReference type="PANTHER" id="PTHR45679">
    <property type="entry name" value="ER DEGRADATION-ENHANCING ALPHA-MANNOSIDASE-LIKE PROTEIN 2"/>
    <property type="match status" value="1"/>
</dbReference>
<feature type="chain" id="PRO_5012192042" description="alpha-1,2-Mannosidase" evidence="8">
    <location>
        <begin position="20"/>
        <end position="568"/>
    </location>
</feature>
<evidence type="ECO:0000256" key="8">
    <source>
        <dbReference type="SAM" id="SignalP"/>
    </source>
</evidence>
<dbReference type="GO" id="GO:0044322">
    <property type="term" value="C:endoplasmic reticulum quality control compartment"/>
    <property type="evidence" value="ECO:0007669"/>
    <property type="project" value="GOC"/>
</dbReference>
<keyword evidence="7" id="KW-0326">Glycosidase</keyword>
<dbReference type="GO" id="GO:0005509">
    <property type="term" value="F:calcium ion binding"/>
    <property type="evidence" value="ECO:0007669"/>
    <property type="project" value="InterPro"/>
</dbReference>
<dbReference type="InterPro" id="IPR036026">
    <property type="entry name" value="Seven-hairpin_glycosidases"/>
</dbReference>
<comment type="similarity">
    <text evidence="2 7">Belongs to the glycosyl hydrolase 47 family.</text>
</comment>
<feature type="active site" description="Proton donor" evidence="5">
    <location>
        <position position="125"/>
    </location>
</feature>
<accession>A0A1Y1I1V9</accession>
<keyword evidence="8" id="KW-0732">Signal</keyword>
<keyword evidence="7 9" id="KW-0378">Hydrolase</keyword>
<dbReference type="SUPFAM" id="SSF48225">
    <property type="entry name" value="Seven-hairpin glycosidases"/>
    <property type="match status" value="1"/>
</dbReference>
<evidence type="ECO:0000256" key="3">
    <source>
        <dbReference type="ARBA" id="ARBA00022824"/>
    </source>
</evidence>
<sequence length="568" mass="64192">MILVTQWTVLLLLLSPALGMVEEERLALREKARAMFHHSYDNYMEHAFPHDELRPVSETYTDSLMELGNLNLEHLSPSYNGTALTLVESLSTLAVLGNTSEFEKGVSWLSENLSFDIDVRVNVFECTIRHLGGLLSAHMLASDPDTRLMPGGYSGRLLALAQDLGERLLRAFTSPTGIPYAWVNLRHGVRKGETPETSTAGCGSLILEMGTLSRLTGRHQYEDAALWALRKLWAMRSPADLMGTTLNVETGQWIEFSGGIGAGVDSFYEYLLKAYILFDEPAYWASFHKAYLAAQRFLRTGNWYQDADLRTGRPTHRQFGALQAFWPGLQVLAGDVEEARRTHRQFFAVWETFGVFPERYYYDGQAVHHSENYYPLRPELAESTYLLYQATRDPLYLKVGKTILTNLNRFTKVPGGYTSLRSAVTKEKEDHQHSYFLSETCKYLYLLFDPHPPPFLRNKQFVFTTEGHILPLGFSRVPLRAPLTAVVKPPCDTCQTINLDEHKISYMSLRVCPNWAIDSRTFKSLGGVESICHIPDGSPDHRCKNHLQCGVDAASCRHRTCSPAGFCN</sequence>
<dbReference type="AlphaFoldDB" id="A0A1Y1I1V9"/>
<evidence type="ECO:0000256" key="1">
    <source>
        <dbReference type="ARBA" id="ARBA00004240"/>
    </source>
</evidence>
<dbReference type="InterPro" id="IPR044674">
    <property type="entry name" value="EDEM1/2/3"/>
</dbReference>
<evidence type="ECO:0000313" key="10">
    <source>
        <dbReference type="Proteomes" id="UP000054558"/>
    </source>
</evidence>
<feature type="binding site" evidence="6">
    <location>
        <position position="465"/>
    </location>
    <ligand>
        <name>Ca(2+)</name>
        <dbReference type="ChEBI" id="CHEBI:29108"/>
    </ligand>
</feature>
<dbReference type="OrthoDB" id="8118055at2759"/>
<dbReference type="Proteomes" id="UP000054558">
    <property type="component" value="Unassembled WGS sequence"/>
</dbReference>
<dbReference type="InterPro" id="IPR001382">
    <property type="entry name" value="Glyco_hydro_47"/>
</dbReference>
<evidence type="ECO:0000313" key="9">
    <source>
        <dbReference type="EMBL" id="GAQ84904.1"/>
    </source>
</evidence>
<proteinExistence type="inferred from homology"/>
<dbReference type="PRINTS" id="PR00747">
    <property type="entry name" value="GLYHDRLASE47"/>
</dbReference>
<name>A0A1Y1I1V9_KLENI</name>
<dbReference type="STRING" id="105231.A0A1Y1I1V9"/>
<keyword evidence="4" id="KW-0325">Glycoprotein</keyword>
<dbReference type="OMA" id="EEFWRMF"/>
<dbReference type="PANTHER" id="PTHR45679:SF5">
    <property type="entry name" value="ER DEGRADATION-ENHANCING ALPHA-MANNOSIDASE-LIKE PROTEIN 1"/>
    <property type="match status" value="1"/>
</dbReference>
<dbReference type="GO" id="GO:0005975">
    <property type="term" value="P:carbohydrate metabolic process"/>
    <property type="evidence" value="ECO:0007669"/>
    <property type="project" value="InterPro"/>
</dbReference>
<gene>
    <name evidence="9" type="ORF">KFL_002110220</name>
</gene>
<comment type="subcellular location">
    <subcellularLocation>
        <location evidence="1">Endoplasmic reticulum</location>
    </subcellularLocation>
</comment>
<dbReference type="InterPro" id="IPR012341">
    <property type="entry name" value="6hp_glycosidase-like_sf"/>
</dbReference>
<keyword evidence="6" id="KW-0106">Calcium</keyword>
<comment type="cofactor">
    <cofactor evidence="6">
        <name>Ca(2+)</name>
        <dbReference type="ChEBI" id="CHEBI:29108"/>
    </cofactor>
</comment>
<feature type="active site" evidence="5">
    <location>
        <position position="379"/>
    </location>
</feature>